<dbReference type="GO" id="GO:0030170">
    <property type="term" value="F:pyridoxal phosphate binding"/>
    <property type="evidence" value="ECO:0007669"/>
    <property type="project" value="InterPro"/>
</dbReference>
<dbReference type="GO" id="GO:0030151">
    <property type="term" value="F:molybdenum ion binding"/>
    <property type="evidence" value="ECO:0007669"/>
    <property type="project" value="InterPro"/>
</dbReference>
<dbReference type="Gene3D" id="2.40.33.20">
    <property type="entry name" value="PK beta-barrel domain-like"/>
    <property type="match status" value="1"/>
</dbReference>
<dbReference type="Pfam" id="PF03476">
    <property type="entry name" value="MOSC_N"/>
    <property type="match status" value="1"/>
</dbReference>
<dbReference type="PROSITE" id="PS51340">
    <property type="entry name" value="MOSC"/>
    <property type="match status" value="1"/>
</dbReference>
<reference evidence="2" key="1">
    <citation type="submission" date="2018-06" db="EMBL/GenBank/DDBJ databases">
        <authorList>
            <person name="Zhirakovskaya E."/>
        </authorList>
    </citation>
    <scope>NUCLEOTIDE SEQUENCE</scope>
</reference>
<evidence type="ECO:0000259" key="1">
    <source>
        <dbReference type="PROSITE" id="PS51340"/>
    </source>
</evidence>
<proteinExistence type="predicted"/>
<dbReference type="InterPro" id="IPR005302">
    <property type="entry name" value="MoCF_Sase_C"/>
</dbReference>
<accession>A0A3B0VIC5</accession>
<dbReference type="SUPFAM" id="SSF50800">
    <property type="entry name" value="PK beta-barrel domain-like"/>
    <property type="match status" value="1"/>
</dbReference>
<protein>
    <recommendedName>
        <fullName evidence="1">MOSC domain-containing protein</fullName>
    </recommendedName>
</protein>
<dbReference type="Pfam" id="PF03473">
    <property type="entry name" value="MOSC"/>
    <property type="match status" value="1"/>
</dbReference>
<dbReference type="AlphaFoldDB" id="A0A3B0VIC5"/>
<dbReference type="InterPro" id="IPR005303">
    <property type="entry name" value="MOCOS_middle"/>
</dbReference>
<dbReference type="EMBL" id="UOEU01000218">
    <property type="protein sequence ID" value="VAW31424.1"/>
    <property type="molecule type" value="Genomic_DNA"/>
</dbReference>
<name>A0A3B0VIC5_9ZZZZ</name>
<dbReference type="GO" id="GO:0003824">
    <property type="term" value="F:catalytic activity"/>
    <property type="evidence" value="ECO:0007669"/>
    <property type="project" value="InterPro"/>
</dbReference>
<evidence type="ECO:0000313" key="2">
    <source>
        <dbReference type="EMBL" id="VAW31424.1"/>
    </source>
</evidence>
<organism evidence="2">
    <name type="scientific">hydrothermal vent metagenome</name>
    <dbReference type="NCBI Taxonomy" id="652676"/>
    <lineage>
        <taxon>unclassified sequences</taxon>
        <taxon>metagenomes</taxon>
        <taxon>ecological metagenomes</taxon>
    </lineage>
</organism>
<gene>
    <name evidence="2" type="ORF">MNBD_CHLOROFLEXI01-4741</name>
</gene>
<sequence length="246" mass="27629">MIEEFVEVGVVKELYRFPVKSMRGEAIEAANVYWHGLDGDRRYAFVRSDNRSGFPWLTGRQVPQLLQYSPRFTNDDDIDNSPVTVELPDGRFYPIDAPELNQELAEAYGKPVSLIKIGRGAFDSQVVSVMSSTTVAALSESIGTAVTSLRFRQNIIIEPFDEQPFVEERWLDSSLTFGNAPDGLRLRLNRRIQRCVMINIDPKTSKKETAVLKTVAQTRQNCAGVYASTERPGTVQVGDIVKLVRI</sequence>
<dbReference type="InterPro" id="IPR011037">
    <property type="entry name" value="Pyrv_Knase-like_insert_dom_sf"/>
</dbReference>
<feature type="domain" description="MOSC" evidence="1">
    <location>
        <begin position="93"/>
        <end position="244"/>
    </location>
</feature>